<dbReference type="Proteomes" id="UP000466442">
    <property type="component" value="Unassembled WGS sequence"/>
</dbReference>
<comment type="caution">
    <text evidence="3">The sequence shown here is derived from an EMBL/GenBank/DDBJ whole genome shotgun (WGS) entry which is preliminary data.</text>
</comment>
<evidence type="ECO:0000256" key="2">
    <source>
        <dbReference type="SAM" id="SignalP"/>
    </source>
</evidence>
<evidence type="ECO:0000313" key="3">
    <source>
        <dbReference type="EMBL" id="KAF6209906.1"/>
    </source>
</evidence>
<keyword evidence="2" id="KW-0732">Signal</keyword>
<dbReference type="EMBL" id="WIXP02000006">
    <property type="protein sequence ID" value="KAF6209906.1"/>
    <property type="molecule type" value="Genomic_DNA"/>
</dbReference>
<accession>A0A6A4JJX2</accession>
<keyword evidence="4" id="KW-1185">Reference proteome</keyword>
<feature type="chain" id="PRO_5043938386" evidence="2">
    <location>
        <begin position="23"/>
        <end position="339"/>
    </location>
</feature>
<name>A0A6A4JJX2_APOLU</name>
<evidence type="ECO:0000313" key="4">
    <source>
        <dbReference type="Proteomes" id="UP000466442"/>
    </source>
</evidence>
<evidence type="ECO:0000256" key="1">
    <source>
        <dbReference type="SAM" id="MobiDB-lite"/>
    </source>
</evidence>
<sequence>MKRMMYVSIIYLAGSLFVQVGGIPVKMLPAENNQLERAGYNAAQTEEMVTYEDWSALRAKVWIDMGETVKEVAAVTENTIATPSVNTTTVNETVLTTRNTFNERILTETINSTKHSSTRRQQSDTDDGGGDDSPRIFDFYETKPPLEIPPVHSLTELAVPDDWDDNTVAPKWILERMSTLQGAVVQLRKSYEKIMRDHAAWSCRWMEVHFPDYFACVTKNYIDLVVDDYRDYPKGLLLTIKEKKEMYMKSYANNIPLTKLDPDALKRTEFNVNGLIPAIENHRKELEELAVDKLRAQASSVRVICRLPPADRHPMDNTSDPDPLYVFEDDYSPVAYNRI</sequence>
<dbReference type="AlphaFoldDB" id="A0A6A4JJX2"/>
<protein>
    <submittedName>
        <fullName evidence="3">Uncharacterized protein</fullName>
    </submittedName>
</protein>
<reference evidence="3" key="1">
    <citation type="journal article" date="2021" name="Mol. Ecol. Resour.">
        <title>Apolygus lucorum genome provides insights into omnivorousness and mesophyll feeding.</title>
        <authorList>
            <person name="Liu Y."/>
            <person name="Liu H."/>
            <person name="Wang H."/>
            <person name="Huang T."/>
            <person name="Liu B."/>
            <person name="Yang B."/>
            <person name="Yin L."/>
            <person name="Li B."/>
            <person name="Zhang Y."/>
            <person name="Zhang S."/>
            <person name="Jiang F."/>
            <person name="Zhang X."/>
            <person name="Ren Y."/>
            <person name="Wang B."/>
            <person name="Wang S."/>
            <person name="Lu Y."/>
            <person name="Wu K."/>
            <person name="Fan W."/>
            <person name="Wang G."/>
        </authorList>
    </citation>
    <scope>NUCLEOTIDE SEQUENCE</scope>
    <source>
        <strain evidence="3">12Hb</strain>
    </source>
</reference>
<feature type="region of interest" description="Disordered" evidence="1">
    <location>
        <begin position="108"/>
        <end position="135"/>
    </location>
</feature>
<organism evidence="3 4">
    <name type="scientific">Apolygus lucorum</name>
    <name type="common">Small green plant bug</name>
    <name type="synonym">Lygocoris lucorum</name>
    <dbReference type="NCBI Taxonomy" id="248454"/>
    <lineage>
        <taxon>Eukaryota</taxon>
        <taxon>Metazoa</taxon>
        <taxon>Ecdysozoa</taxon>
        <taxon>Arthropoda</taxon>
        <taxon>Hexapoda</taxon>
        <taxon>Insecta</taxon>
        <taxon>Pterygota</taxon>
        <taxon>Neoptera</taxon>
        <taxon>Paraneoptera</taxon>
        <taxon>Hemiptera</taxon>
        <taxon>Heteroptera</taxon>
        <taxon>Panheteroptera</taxon>
        <taxon>Cimicomorpha</taxon>
        <taxon>Miridae</taxon>
        <taxon>Mirini</taxon>
        <taxon>Apolygus</taxon>
    </lineage>
</organism>
<feature type="signal peptide" evidence="2">
    <location>
        <begin position="1"/>
        <end position="22"/>
    </location>
</feature>
<proteinExistence type="predicted"/>
<gene>
    <name evidence="3" type="ORF">GE061_015660</name>
</gene>